<name>A0A9D1IKC3_9BACT</name>
<dbReference type="InterPro" id="IPR010920">
    <property type="entry name" value="LSM_dom_sf"/>
</dbReference>
<feature type="domain" description="Mechanosensitive ion channel MscS" evidence="6">
    <location>
        <begin position="185"/>
        <end position="253"/>
    </location>
</feature>
<proteinExistence type="predicted"/>
<evidence type="ECO:0000256" key="3">
    <source>
        <dbReference type="ARBA" id="ARBA00022989"/>
    </source>
</evidence>
<dbReference type="GO" id="GO:0071470">
    <property type="term" value="P:cellular response to osmotic stress"/>
    <property type="evidence" value="ECO:0007669"/>
    <property type="project" value="InterPro"/>
</dbReference>
<dbReference type="Pfam" id="PF00924">
    <property type="entry name" value="MS_channel_2nd"/>
    <property type="match status" value="1"/>
</dbReference>
<dbReference type="InterPro" id="IPR030192">
    <property type="entry name" value="YbdG"/>
</dbReference>
<evidence type="ECO:0000313" key="8">
    <source>
        <dbReference type="Proteomes" id="UP000824076"/>
    </source>
</evidence>
<evidence type="ECO:0000259" key="6">
    <source>
        <dbReference type="Pfam" id="PF00924"/>
    </source>
</evidence>
<evidence type="ECO:0000256" key="5">
    <source>
        <dbReference type="SAM" id="Phobius"/>
    </source>
</evidence>
<sequence>MDHPFYEIMSLDNVRELNLTERLIGIGAILVLCIIVYFVCKKVLIPLIRRFTGKTSTTWDDHLFNDKVLSIACVLLPVLVAYVFIPFVFRDKPVALSLIDKICLITIIIISVQLVCAFISSFQIITSESEALKKRPLKGLYQMMKVVVICVGVILGISVLLDKEPSIILTGLGASAAIMMLVFKDSIMGLVAGVLINVYDMLRPGDWIVMEKHGVNGIVTEVTLNIVKIRNWDNTIVTVPTYALVSESFQNWRGMWDAGGRRISETINIDISSIRTCDENETEKFKAMAGDCPDTPELITNLFFFRYFMENYLKTHPLITPKPHLMVKQRPASAHGLPVEIYCFTTKTEWTAFEHVKAEIMEFAYASLGKFGLKAFQTPSGSDILTLKN</sequence>
<evidence type="ECO:0000313" key="7">
    <source>
        <dbReference type="EMBL" id="HIU38166.1"/>
    </source>
</evidence>
<gene>
    <name evidence="7" type="ORF">IAD18_00700</name>
</gene>
<accession>A0A9D1IKC3</accession>
<evidence type="ECO:0000256" key="4">
    <source>
        <dbReference type="ARBA" id="ARBA00023136"/>
    </source>
</evidence>
<dbReference type="InterPro" id="IPR006685">
    <property type="entry name" value="MscS_channel_2nd"/>
</dbReference>
<dbReference type="GO" id="GO:0005886">
    <property type="term" value="C:plasma membrane"/>
    <property type="evidence" value="ECO:0007669"/>
    <property type="project" value="TreeGrafter"/>
</dbReference>
<evidence type="ECO:0000256" key="2">
    <source>
        <dbReference type="ARBA" id="ARBA00022692"/>
    </source>
</evidence>
<dbReference type="Proteomes" id="UP000824076">
    <property type="component" value="Unassembled WGS sequence"/>
</dbReference>
<dbReference type="PANTHER" id="PTHR30414:SF0">
    <property type="entry name" value="MINICONDUCTANCE MECHANOSENSITIVE CHANNEL YBDG"/>
    <property type="match status" value="1"/>
</dbReference>
<comment type="subcellular location">
    <subcellularLocation>
        <location evidence="1">Membrane</location>
    </subcellularLocation>
</comment>
<dbReference type="EMBL" id="DVMS01000020">
    <property type="protein sequence ID" value="HIU38166.1"/>
    <property type="molecule type" value="Genomic_DNA"/>
</dbReference>
<feature type="transmembrane region" description="Helical" evidence="5">
    <location>
        <begin position="23"/>
        <end position="40"/>
    </location>
</feature>
<feature type="transmembrane region" description="Helical" evidence="5">
    <location>
        <begin position="68"/>
        <end position="89"/>
    </location>
</feature>
<dbReference type="InterPro" id="IPR023408">
    <property type="entry name" value="MscS_beta-dom_sf"/>
</dbReference>
<keyword evidence="2 5" id="KW-0812">Transmembrane</keyword>
<keyword evidence="4 5" id="KW-0472">Membrane</keyword>
<reference evidence="7" key="1">
    <citation type="submission" date="2020-10" db="EMBL/GenBank/DDBJ databases">
        <authorList>
            <person name="Gilroy R."/>
        </authorList>
    </citation>
    <scope>NUCLEOTIDE SEQUENCE</scope>
    <source>
        <strain evidence="7">17073</strain>
    </source>
</reference>
<evidence type="ECO:0000256" key="1">
    <source>
        <dbReference type="ARBA" id="ARBA00004370"/>
    </source>
</evidence>
<comment type="caution">
    <text evidence="7">The sequence shown here is derived from an EMBL/GenBank/DDBJ whole genome shotgun (WGS) entry which is preliminary data.</text>
</comment>
<protein>
    <submittedName>
        <fullName evidence="7">Mechanosensitive ion channel</fullName>
    </submittedName>
</protein>
<keyword evidence="3 5" id="KW-1133">Transmembrane helix</keyword>
<dbReference type="Gene3D" id="2.30.30.60">
    <property type="match status" value="1"/>
</dbReference>
<reference evidence="7" key="2">
    <citation type="journal article" date="2021" name="PeerJ">
        <title>Extensive microbial diversity within the chicken gut microbiome revealed by metagenomics and culture.</title>
        <authorList>
            <person name="Gilroy R."/>
            <person name="Ravi A."/>
            <person name="Getino M."/>
            <person name="Pursley I."/>
            <person name="Horton D.L."/>
            <person name="Alikhan N.F."/>
            <person name="Baker D."/>
            <person name="Gharbi K."/>
            <person name="Hall N."/>
            <person name="Watson M."/>
            <person name="Adriaenssens E.M."/>
            <person name="Foster-Nyarko E."/>
            <person name="Jarju S."/>
            <person name="Secka A."/>
            <person name="Antonio M."/>
            <person name="Oren A."/>
            <person name="Chaudhuri R.R."/>
            <person name="La Ragione R."/>
            <person name="Hildebrand F."/>
            <person name="Pallen M.J."/>
        </authorList>
    </citation>
    <scope>NUCLEOTIDE SEQUENCE</scope>
    <source>
        <strain evidence="7">17073</strain>
    </source>
</reference>
<organism evidence="7 8">
    <name type="scientific">Candidatus Limisoma intestinavium</name>
    <dbReference type="NCBI Taxonomy" id="2840856"/>
    <lineage>
        <taxon>Bacteria</taxon>
        <taxon>Pseudomonadati</taxon>
        <taxon>Bacteroidota</taxon>
        <taxon>Bacteroidia</taxon>
        <taxon>Bacteroidales</taxon>
        <taxon>Candidatus Limisoma</taxon>
    </lineage>
</organism>
<dbReference type="SUPFAM" id="SSF50182">
    <property type="entry name" value="Sm-like ribonucleoproteins"/>
    <property type="match status" value="1"/>
</dbReference>
<feature type="transmembrane region" description="Helical" evidence="5">
    <location>
        <begin position="95"/>
        <end position="119"/>
    </location>
</feature>
<dbReference type="PANTHER" id="PTHR30414">
    <property type="entry name" value="MINICONDUCTANCE MECHANOSENSITIVE CHANNEL YBDG"/>
    <property type="match status" value="1"/>
</dbReference>
<dbReference type="GO" id="GO:0008381">
    <property type="term" value="F:mechanosensitive monoatomic ion channel activity"/>
    <property type="evidence" value="ECO:0007669"/>
    <property type="project" value="InterPro"/>
</dbReference>
<feature type="transmembrane region" description="Helical" evidence="5">
    <location>
        <begin position="140"/>
        <end position="161"/>
    </location>
</feature>
<dbReference type="AlphaFoldDB" id="A0A9D1IKC3"/>